<feature type="region of interest" description="Disordered" evidence="1">
    <location>
        <begin position="329"/>
        <end position="362"/>
    </location>
</feature>
<feature type="domain" description="Pierisin-like" evidence="2">
    <location>
        <begin position="140"/>
        <end position="258"/>
    </location>
</feature>
<reference evidence="3" key="1">
    <citation type="submission" date="2019-11" db="EMBL/GenBank/DDBJ databases">
        <authorList>
            <person name="Liu Y."/>
            <person name="Hou J."/>
            <person name="Li T.-Q."/>
            <person name="Guan C.-H."/>
            <person name="Wu X."/>
            <person name="Wu H.-Z."/>
            <person name="Ling F."/>
            <person name="Zhang R."/>
            <person name="Shi X.-G."/>
            <person name="Ren J.-P."/>
            <person name="Chen E.-F."/>
            <person name="Sun J.-M."/>
        </authorList>
    </citation>
    <scope>NUCLEOTIDE SEQUENCE</scope>
    <source>
        <strain evidence="3">Adult_tree_wgs_1</strain>
        <tissue evidence="3">Leaves</tissue>
    </source>
</reference>
<dbReference type="Proteomes" id="UP000626092">
    <property type="component" value="Unassembled WGS sequence"/>
</dbReference>
<dbReference type="InterPro" id="IPR058921">
    <property type="entry name" value="PAP/OAS1-rel"/>
</dbReference>
<organism evidence="3 4">
    <name type="scientific">Rhododendron simsii</name>
    <name type="common">Sims's rhododendron</name>
    <dbReference type="NCBI Taxonomy" id="118357"/>
    <lineage>
        <taxon>Eukaryota</taxon>
        <taxon>Viridiplantae</taxon>
        <taxon>Streptophyta</taxon>
        <taxon>Embryophyta</taxon>
        <taxon>Tracheophyta</taxon>
        <taxon>Spermatophyta</taxon>
        <taxon>Magnoliopsida</taxon>
        <taxon>eudicotyledons</taxon>
        <taxon>Gunneridae</taxon>
        <taxon>Pentapetalae</taxon>
        <taxon>asterids</taxon>
        <taxon>Ericales</taxon>
        <taxon>Ericaceae</taxon>
        <taxon>Ericoideae</taxon>
        <taxon>Rhodoreae</taxon>
        <taxon>Rhododendron</taxon>
    </lineage>
</organism>
<dbReference type="Gene3D" id="3.90.210.10">
    <property type="entry name" value="Heat-Labile Enterotoxin, subunit A"/>
    <property type="match status" value="1"/>
</dbReference>
<accession>A0A834GAK3</accession>
<dbReference type="EMBL" id="WJXA01000010">
    <property type="protein sequence ID" value="KAF7129919.1"/>
    <property type="molecule type" value="Genomic_DNA"/>
</dbReference>
<keyword evidence="4" id="KW-1185">Reference proteome</keyword>
<sequence>MVTPLPIETTAAAKLIQPTIVTDQANRRRPGHNGMTTTTKAAEPMPPTGGWKKGLSMLRPRTYPYPVTVDGKMYVFRNVVRGHKHNKEEDGFLTGEVLDASNSTWRPLCMASSSRDLCGHAVLDDDNGKNGRFDGQAKVFRWDIRSEREVFREGFLVRAQGVTHIRNYYSLEEHVTQGCLPLVFDRHPHTFVSTSSNEFWIPASPSEEQKTVYWYEIYAPGGILVCPSMGDRNPYPAQNEILFVDGITQRYIRFAKKFKLVIAEDDVSAFAFGARILDCPKENLIYGVNQFFMNPWDRHGNGNRPDAPTTDLWVGFFLRGHGLVLSFQTHSDVSSQGRRNRTPESGKPQPTSTRQDRSKWNNPRSELLVNHSSQSSTDDPASIRELPFNQSLEPAVGLTSGFYRHQHDLGDLRPQPKEMGLGSDLGIVQSPIAATDSSSSGQEEFIKKQAEWVREMMNSMKEIEDGGKVQMKDEAFALRGKNSELEIELGMLEEQLGQWRKAASKEETKKESKNVLKKLSRILS</sequence>
<feature type="region of interest" description="Disordered" evidence="1">
    <location>
        <begin position="501"/>
        <end position="524"/>
    </location>
</feature>
<dbReference type="SUPFAM" id="SSF117281">
    <property type="entry name" value="Kelch motif"/>
    <property type="match status" value="1"/>
</dbReference>
<feature type="compositionally biased region" description="Basic residues" evidence="1">
    <location>
        <begin position="515"/>
        <end position="524"/>
    </location>
</feature>
<dbReference type="AlphaFoldDB" id="A0A834GAK3"/>
<evidence type="ECO:0000256" key="1">
    <source>
        <dbReference type="SAM" id="MobiDB-lite"/>
    </source>
</evidence>
<comment type="caution">
    <text evidence="3">The sequence shown here is derived from an EMBL/GenBank/DDBJ whole genome shotgun (WGS) entry which is preliminary data.</text>
</comment>
<dbReference type="PANTHER" id="PTHR45979">
    <property type="entry name" value="PAP/OAS1 SUBSTRATE-BINDING DOMAIN SUPERFAMILY"/>
    <property type="match status" value="1"/>
</dbReference>
<dbReference type="Pfam" id="PF22596">
    <property type="entry name" value="Scabin-like"/>
    <property type="match status" value="1"/>
</dbReference>
<feature type="region of interest" description="Disordered" evidence="1">
    <location>
        <begin position="24"/>
        <end position="53"/>
    </location>
</feature>
<evidence type="ECO:0000313" key="3">
    <source>
        <dbReference type="EMBL" id="KAF7129919.1"/>
    </source>
</evidence>
<gene>
    <name evidence="3" type="ORF">RHSIM_Rhsim10G0134800</name>
</gene>
<evidence type="ECO:0000259" key="2">
    <source>
        <dbReference type="Pfam" id="PF22596"/>
    </source>
</evidence>
<name>A0A834GAK3_RHOSS</name>
<dbReference type="InterPro" id="IPR054695">
    <property type="entry name" value="Pierisin-like_dom"/>
</dbReference>
<protein>
    <recommendedName>
        <fullName evidence="2">Pierisin-like domain-containing protein</fullName>
    </recommendedName>
</protein>
<evidence type="ECO:0000313" key="4">
    <source>
        <dbReference type="Proteomes" id="UP000626092"/>
    </source>
</evidence>
<feature type="compositionally biased region" description="Basic and acidic residues" evidence="1">
    <location>
        <begin position="503"/>
        <end position="514"/>
    </location>
</feature>
<dbReference type="InterPro" id="IPR015915">
    <property type="entry name" value="Kelch-typ_b-propeller"/>
</dbReference>
<proteinExistence type="predicted"/>
<dbReference type="PANTHER" id="PTHR45979:SF30">
    <property type="entry name" value="NUCLEOTIDYLTRANSFERASE"/>
    <property type="match status" value="1"/>
</dbReference>
<dbReference type="SUPFAM" id="SSF56399">
    <property type="entry name" value="ADP-ribosylation"/>
    <property type="match status" value="1"/>
</dbReference>
<dbReference type="OrthoDB" id="1417483at2759"/>